<proteinExistence type="predicted"/>
<dbReference type="PANTHER" id="PTHR30055:SF148">
    <property type="entry name" value="TETR-FAMILY TRANSCRIPTIONAL REGULATOR"/>
    <property type="match status" value="1"/>
</dbReference>
<evidence type="ECO:0000313" key="8">
    <source>
        <dbReference type="Proteomes" id="UP000186058"/>
    </source>
</evidence>
<dbReference type="RefSeq" id="WP_074085724.1">
    <property type="nucleotide sequence ID" value="NZ_LVWI01000002.1"/>
</dbReference>
<evidence type="ECO:0000256" key="5">
    <source>
        <dbReference type="SAM" id="MobiDB-lite"/>
    </source>
</evidence>
<dbReference type="Gene3D" id="1.10.357.10">
    <property type="entry name" value="Tetracycline Repressor, domain 2"/>
    <property type="match status" value="1"/>
</dbReference>
<dbReference type="InterPro" id="IPR001647">
    <property type="entry name" value="HTH_TetR"/>
</dbReference>
<keyword evidence="2 4" id="KW-0238">DNA-binding</keyword>
<evidence type="ECO:0000256" key="4">
    <source>
        <dbReference type="PROSITE-ProRule" id="PRU00335"/>
    </source>
</evidence>
<feature type="compositionally biased region" description="Basic and acidic residues" evidence="5">
    <location>
        <begin position="15"/>
        <end position="28"/>
    </location>
</feature>
<evidence type="ECO:0000259" key="6">
    <source>
        <dbReference type="PROSITE" id="PS50977"/>
    </source>
</evidence>
<feature type="region of interest" description="Disordered" evidence="5">
    <location>
        <begin position="1"/>
        <end position="28"/>
    </location>
</feature>
<organism evidence="7 8">
    <name type="scientific">Paenibacillus helianthi</name>
    <dbReference type="NCBI Taxonomy" id="1349432"/>
    <lineage>
        <taxon>Bacteria</taxon>
        <taxon>Bacillati</taxon>
        <taxon>Bacillota</taxon>
        <taxon>Bacilli</taxon>
        <taxon>Bacillales</taxon>
        <taxon>Paenibacillaceae</taxon>
        <taxon>Paenibacillus</taxon>
    </lineage>
</organism>
<dbReference type="Gene3D" id="1.10.10.60">
    <property type="entry name" value="Homeodomain-like"/>
    <property type="match status" value="1"/>
</dbReference>
<evidence type="ECO:0000313" key="7">
    <source>
        <dbReference type="EMBL" id="OKP91179.1"/>
    </source>
</evidence>
<dbReference type="SUPFAM" id="SSF46689">
    <property type="entry name" value="Homeodomain-like"/>
    <property type="match status" value="1"/>
</dbReference>
<evidence type="ECO:0000256" key="3">
    <source>
        <dbReference type="ARBA" id="ARBA00023163"/>
    </source>
</evidence>
<dbReference type="InterPro" id="IPR009057">
    <property type="entry name" value="Homeodomain-like_sf"/>
</dbReference>
<sequence>MDQTQNDLLSPPEQSKGEEDQPKGARRRGDVLENAILQAAWEELEEVGYAQLTMENIAVRAKTNKTAIYRRWPNKVKIVVAAIVKHVPQPDIFAPATGDLRKDVINLLQGISKPMQKIGAETMHALMVEYHGNDLSSQLMRPKTEDKLNIAMKNILKNAQKRGEVRLEQINERVISLPADLLRYEILTTHEPVSDSTILEIVDDIFLPLVRQ</sequence>
<keyword evidence="3" id="KW-0804">Transcription</keyword>
<dbReference type="InterPro" id="IPR036271">
    <property type="entry name" value="Tet_transcr_reg_TetR-rel_C_sf"/>
</dbReference>
<dbReference type="PROSITE" id="PS50977">
    <property type="entry name" value="HTH_TETR_2"/>
    <property type="match status" value="1"/>
</dbReference>
<name>A0ABX3EVM7_9BACL</name>
<evidence type="ECO:0000256" key="2">
    <source>
        <dbReference type="ARBA" id="ARBA00023125"/>
    </source>
</evidence>
<comment type="caution">
    <text evidence="7">The sequence shown here is derived from an EMBL/GenBank/DDBJ whole genome shotgun (WGS) entry which is preliminary data.</text>
</comment>
<feature type="DNA-binding region" description="H-T-H motif" evidence="4">
    <location>
        <begin position="53"/>
        <end position="72"/>
    </location>
</feature>
<keyword evidence="1" id="KW-0805">Transcription regulation</keyword>
<evidence type="ECO:0000256" key="1">
    <source>
        <dbReference type="ARBA" id="ARBA00023015"/>
    </source>
</evidence>
<gene>
    <name evidence="7" type="ORF">A3844_04945</name>
</gene>
<reference evidence="7 8" key="1">
    <citation type="submission" date="2016-03" db="EMBL/GenBank/DDBJ databases">
        <authorList>
            <person name="Sant'Anna F.H."/>
            <person name="Ambrosini A."/>
            <person name="Souza R."/>
            <person name="Bach E."/>
            <person name="Fernandes G."/>
            <person name="Balsanelli E."/>
            <person name="Baura V.A."/>
            <person name="Souza E.M."/>
            <person name="Passaglia L."/>
        </authorList>
    </citation>
    <scope>NUCLEOTIDE SEQUENCE [LARGE SCALE GENOMIC DNA]</scope>
    <source>
        <strain evidence="7 8">P26E</strain>
    </source>
</reference>
<dbReference type="Pfam" id="PF16859">
    <property type="entry name" value="TetR_C_11"/>
    <property type="match status" value="1"/>
</dbReference>
<protein>
    <submittedName>
        <fullName evidence="7">Transcriptional regulator</fullName>
    </submittedName>
</protein>
<keyword evidence="8" id="KW-1185">Reference proteome</keyword>
<dbReference type="PANTHER" id="PTHR30055">
    <property type="entry name" value="HTH-TYPE TRANSCRIPTIONAL REGULATOR RUTR"/>
    <property type="match status" value="1"/>
</dbReference>
<feature type="domain" description="HTH tetR-type" evidence="6">
    <location>
        <begin position="30"/>
        <end position="90"/>
    </location>
</feature>
<dbReference type="EMBL" id="LVWI01000002">
    <property type="protein sequence ID" value="OKP91179.1"/>
    <property type="molecule type" value="Genomic_DNA"/>
</dbReference>
<dbReference type="SUPFAM" id="SSF48498">
    <property type="entry name" value="Tetracyclin repressor-like, C-terminal domain"/>
    <property type="match status" value="1"/>
</dbReference>
<dbReference type="InterPro" id="IPR011075">
    <property type="entry name" value="TetR_C"/>
</dbReference>
<accession>A0ABX3EVM7</accession>
<dbReference type="Pfam" id="PF00440">
    <property type="entry name" value="TetR_N"/>
    <property type="match status" value="1"/>
</dbReference>
<dbReference type="InterPro" id="IPR050109">
    <property type="entry name" value="HTH-type_TetR-like_transc_reg"/>
</dbReference>
<dbReference type="Proteomes" id="UP000186058">
    <property type="component" value="Unassembled WGS sequence"/>
</dbReference>